<proteinExistence type="predicted"/>
<dbReference type="AlphaFoldDB" id="A0A226WYW6"/>
<name>A0A226WYW6_CABSO</name>
<dbReference type="Proteomes" id="UP000214720">
    <property type="component" value="Unassembled WGS sequence"/>
</dbReference>
<comment type="caution">
    <text evidence="1">The sequence shown here is derived from an EMBL/GenBank/DDBJ whole genome shotgun (WGS) entry which is preliminary data.</text>
</comment>
<gene>
    <name evidence="1" type="ORF">BSU04_23865</name>
</gene>
<dbReference type="EMBL" id="MTHB01000153">
    <property type="protein sequence ID" value="OXC76049.1"/>
    <property type="molecule type" value="Genomic_DNA"/>
</dbReference>
<protein>
    <submittedName>
        <fullName evidence="1">Uncharacterized protein</fullName>
    </submittedName>
</protein>
<reference evidence="2" key="1">
    <citation type="submission" date="2017-01" db="EMBL/GenBank/DDBJ databases">
        <title>Genome Analysis of Deinococcus marmoris KOPRI26562.</title>
        <authorList>
            <person name="Kim J.H."/>
            <person name="Oh H.-M."/>
        </authorList>
    </citation>
    <scope>NUCLEOTIDE SEQUENCE [LARGE SCALE GENOMIC DNA]</scope>
    <source>
        <strain evidence="2">PAMC 26633</strain>
    </source>
</reference>
<organism evidence="1 2">
    <name type="scientific">Caballeronia sordidicola</name>
    <name type="common">Burkholderia sordidicola</name>
    <dbReference type="NCBI Taxonomy" id="196367"/>
    <lineage>
        <taxon>Bacteria</taxon>
        <taxon>Pseudomonadati</taxon>
        <taxon>Pseudomonadota</taxon>
        <taxon>Betaproteobacteria</taxon>
        <taxon>Burkholderiales</taxon>
        <taxon>Burkholderiaceae</taxon>
        <taxon>Caballeronia</taxon>
    </lineage>
</organism>
<evidence type="ECO:0000313" key="2">
    <source>
        <dbReference type="Proteomes" id="UP000214720"/>
    </source>
</evidence>
<accession>A0A226WYW6</accession>
<evidence type="ECO:0000313" key="1">
    <source>
        <dbReference type="EMBL" id="OXC76049.1"/>
    </source>
</evidence>
<sequence>MAAPARVGEARFECFALAAYAAGDACPYIDEGFELLMDVEHVAMTRRTGPGEFLAGAQTRASVGNRVMGTLVSG</sequence>